<dbReference type="GO" id="GO:0004930">
    <property type="term" value="F:G protein-coupled receptor activity"/>
    <property type="evidence" value="ECO:0007669"/>
    <property type="project" value="UniProtKB-KW"/>
</dbReference>
<keyword evidence="9" id="KW-0325">Glycoprotein</keyword>
<feature type="transmembrane region" description="Helical" evidence="11">
    <location>
        <begin position="53"/>
        <end position="74"/>
    </location>
</feature>
<dbReference type="PANTHER" id="PTHR24234">
    <property type="entry name" value="LYSOPHOSPHATIDIC ACID RECEPTOR 5/SPHINGOSYLPHOSPHORYLCHOLINE RECEPTOR"/>
    <property type="match status" value="1"/>
</dbReference>
<evidence type="ECO:0000256" key="2">
    <source>
        <dbReference type="ARBA" id="ARBA00022475"/>
    </source>
</evidence>
<evidence type="ECO:0000256" key="1">
    <source>
        <dbReference type="ARBA" id="ARBA00004651"/>
    </source>
</evidence>
<keyword evidence="3 11" id="KW-0812">Transmembrane</keyword>
<comment type="subcellular location">
    <subcellularLocation>
        <location evidence="1">Cell membrane</location>
        <topology evidence="1">Multi-pass membrane protein</topology>
    </subcellularLocation>
</comment>
<name>A0A8C5HI48_GOUWI</name>
<feature type="transmembrane region" description="Helical" evidence="11">
    <location>
        <begin position="184"/>
        <end position="205"/>
    </location>
</feature>
<dbReference type="Proteomes" id="UP000694680">
    <property type="component" value="Chromosome 22"/>
</dbReference>
<evidence type="ECO:0000256" key="9">
    <source>
        <dbReference type="ARBA" id="ARBA00023180"/>
    </source>
</evidence>
<dbReference type="SUPFAM" id="SSF81321">
    <property type="entry name" value="Family A G protein-coupled receptor-like"/>
    <property type="match status" value="1"/>
</dbReference>
<evidence type="ECO:0000313" key="13">
    <source>
        <dbReference type="Ensembl" id="ENSGWIP00000046077.1"/>
    </source>
</evidence>
<feature type="transmembrane region" description="Helical" evidence="11">
    <location>
        <begin position="226"/>
        <end position="246"/>
    </location>
</feature>
<evidence type="ECO:0000256" key="8">
    <source>
        <dbReference type="ARBA" id="ARBA00023170"/>
    </source>
</evidence>
<keyword evidence="6 11" id="KW-0472">Membrane</keyword>
<dbReference type="PROSITE" id="PS50262">
    <property type="entry name" value="G_PROTEIN_RECEP_F1_2"/>
    <property type="match status" value="1"/>
</dbReference>
<evidence type="ECO:0000256" key="11">
    <source>
        <dbReference type="SAM" id="Phobius"/>
    </source>
</evidence>
<keyword evidence="8" id="KW-0675">Receptor</keyword>
<dbReference type="Ensembl" id="ENSGWIT00000049888.1">
    <property type="protein sequence ID" value="ENSGWIP00000046077.1"/>
    <property type="gene ID" value="ENSGWIG00000022779.1"/>
</dbReference>
<keyword evidence="7" id="KW-1015">Disulfide bond</keyword>
<evidence type="ECO:0000256" key="4">
    <source>
        <dbReference type="ARBA" id="ARBA00022989"/>
    </source>
</evidence>
<accession>A0A8C5HI48</accession>
<reference evidence="13" key="1">
    <citation type="submission" date="2020-06" db="EMBL/GenBank/DDBJ databases">
        <authorList>
            <consortium name="Wellcome Sanger Institute Data Sharing"/>
        </authorList>
    </citation>
    <scope>NUCLEOTIDE SEQUENCE [LARGE SCALE GENOMIC DNA]</scope>
</reference>
<keyword evidence="4 11" id="KW-1133">Transmembrane helix</keyword>
<evidence type="ECO:0000259" key="12">
    <source>
        <dbReference type="PROSITE" id="PS50262"/>
    </source>
</evidence>
<evidence type="ECO:0000256" key="7">
    <source>
        <dbReference type="ARBA" id="ARBA00023157"/>
    </source>
</evidence>
<dbReference type="PRINTS" id="PR00237">
    <property type="entry name" value="GPCRRHODOPSN"/>
</dbReference>
<dbReference type="Pfam" id="PF00001">
    <property type="entry name" value="7tm_1"/>
    <property type="match status" value="1"/>
</dbReference>
<keyword evidence="10" id="KW-0807">Transducer</keyword>
<evidence type="ECO:0000256" key="5">
    <source>
        <dbReference type="ARBA" id="ARBA00023040"/>
    </source>
</evidence>
<protein>
    <submittedName>
        <fullName evidence="13">G protein-coupled receptor 65</fullName>
    </submittedName>
</protein>
<evidence type="ECO:0000256" key="6">
    <source>
        <dbReference type="ARBA" id="ARBA00023136"/>
    </source>
</evidence>
<feature type="transmembrane region" description="Helical" evidence="11">
    <location>
        <begin position="134"/>
        <end position="153"/>
    </location>
</feature>
<evidence type="ECO:0000313" key="14">
    <source>
        <dbReference type="Proteomes" id="UP000694680"/>
    </source>
</evidence>
<evidence type="ECO:0000256" key="10">
    <source>
        <dbReference type="ARBA" id="ARBA00023224"/>
    </source>
</evidence>
<feature type="transmembrane region" description="Helical" evidence="11">
    <location>
        <begin position="86"/>
        <end position="113"/>
    </location>
</feature>
<dbReference type="PANTHER" id="PTHR24234:SF15">
    <property type="entry name" value="G PROTEIN-COUPLED RECEPTOR 65"/>
    <property type="match status" value="1"/>
</dbReference>
<dbReference type="InterPro" id="IPR000276">
    <property type="entry name" value="GPCR_Rhodpsn"/>
</dbReference>
<organism evidence="13 14">
    <name type="scientific">Gouania willdenowi</name>
    <name type="common">Blunt-snouted clingfish</name>
    <name type="synonym">Lepadogaster willdenowi</name>
    <dbReference type="NCBI Taxonomy" id="441366"/>
    <lineage>
        <taxon>Eukaryota</taxon>
        <taxon>Metazoa</taxon>
        <taxon>Chordata</taxon>
        <taxon>Craniata</taxon>
        <taxon>Vertebrata</taxon>
        <taxon>Euteleostomi</taxon>
        <taxon>Actinopterygii</taxon>
        <taxon>Neopterygii</taxon>
        <taxon>Teleostei</taxon>
        <taxon>Neoteleostei</taxon>
        <taxon>Acanthomorphata</taxon>
        <taxon>Ovalentaria</taxon>
        <taxon>Blenniimorphae</taxon>
        <taxon>Blenniiformes</taxon>
        <taxon>Gobiesocoidei</taxon>
        <taxon>Gobiesocidae</taxon>
        <taxon>Gobiesocinae</taxon>
        <taxon>Gouania</taxon>
    </lineage>
</organism>
<dbReference type="InterPro" id="IPR017452">
    <property type="entry name" value="GPCR_Rhodpsn_7TM"/>
</dbReference>
<proteinExistence type="predicted"/>
<sequence length="372" mass="42412">PNNMFRLKQLPNQTHRNLFSCKFEKKTEILFSLFISFSNSSRRNSTLMQNNELGVYLFNLALSDLTFPIGLSLWMDFLWQGVWTHGGSACVLSVFLLFTNFYTSDALLCCIAIDRYLAVVHPLKCASLRKVGTAAGVSVAIWVLVICLNATTITREDTFFENENYAVCFDIFLPMTPTMTRANVIRFVLGFIVPALLVFLSTWGICAAVKSNQATVEQERKEILKILTVVQLSLLFCFGPVHIMMIVRTLLPDCSTGAWMLYPYKISIAISSLNCLADPLIYCFLTRTGQAKVNQVVSFFQSIRGRKVEWNSINVFTTRLLHGLPTFRRKNNINNHKYHYKYTHTDSLLTGPICLRKGSSLMVRNYQTHRIF</sequence>
<feature type="domain" description="G-protein coupled receptors family 1 profile" evidence="12">
    <location>
        <begin position="28"/>
        <end position="282"/>
    </location>
</feature>
<keyword evidence="14" id="KW-1185">Reference proteome</keyword>
<dbReference type="Gene3D" id="1.20.1070.10">
    <property type="entry name" value="Rhodopsin 7-helix transmembrane proteins"/>
    <property type="match status" value="1"/>
</dbReference>
<keyword evidence="5" id="KW-0297">G-protein coupled receptor</keyword>
<keyword evidence="2" id="KW-1003">Cell membrane</keyword>
<evidence type="ECO:0000256" key="3">
    <source>
        <dbReference type="ARBA" id="ARBA00022692"/>
    </source>
</evidence>
<reference evidence="13" key="2">
    <citation type="submission" date="2025-08" db="UniProtKB">
        <authorList>
            <consortium name="Ensembl"/>
        </authorList>
    </citation>
    <scope>IDENTIFICATION</scope>
</reference>
<dbReference type="AlphaFoldDB" id="A0A8C5HI48"/>
<feature type="transmembrane region" description="Helical" evidence="11">
    <location>
        <begin position="266"/>
        <end position="285"/>
    </location>
</feature>
<dbReference type="GO" id="GO:0005886">
    <property type="term" value="C:plasma membrane"/>
    <property type="evidence" value="ECO:0007669"/>
    <property type="project" value="UniProtKB-SubCell"/>
</dbReference>
<reference evidence="13" key="3">
    <citation type="submission" date="2025-09" db="UniProtKB">
        <authorList>
            <consortium name="Ensembl"/>
        </authorList>
    </citation>
    <scope>IDENTIFICATION</scope>
</reference>